<reference evidence="4 5" key="1">
    <citation type="submission" date="2024-06" db="EMBL/GenBank/DDBJ databases">
        <authorList>
            <person name="Pan Q."/>
            <person name="Wen M."/>
            <person name="Jouanno E."/>
            <person name="Zahm M."/>
            <person name="Klopp C."/>
            <person name="Cabau C."/>
            <person name="Louis A."/>
            <person name="Berthelot C."/>
            <person name="Parey E."/>
            <person name="Roest Crollius H."/>
            <person name="Montfort J."/>
            <person name="Robinson-Rechavi M."/>
            <person name="Bouchez O."/>
            <person name="Lampietro C."/>
            <person name="Lopez Roques C."/>
            <person name="Donnadieu C."/>
            <person name="Postlethwait J."/>
            <person name="Bobe J."/>
            <person name="Verreycken H."/>
            <person name="Guiguen Y."/>
        </authorList>
    </citation>
    <scope>NUCLEOTIDE SEQUENCE [LARGE SCALE GENOMIC DNA]</scope>
    <source>
        <strain evidence="4">Up_M1</strain>
        <tissue evidence="4">Testis</tissue>
    </source>
</reference>
<sequence>MSISDSEEDVFSGIVEKMETNATFQSFATTTVVNACATSLQTPPGASNPPTPIPSTRRVLSLNPPHHSSEGFGTNNGSYSTPPLVPVWHRVPTPTQPRRGFEGLDSTNGSYSPATCPSPKEPKKRSAGSKNGGHFAPTNSSRSEIRSPLSSHIPMDQILKELHLIEEGLGDLEREGVDMEKRLRSCEEDGKGDVLMDPLMVDWFKLIQKKQMYIRRESELVYIAKTQDLEEQQPGVEGELRRLLEKPDHLKTSGEHQRECRLMERLMEIVNGRNAIVEGLDKDRLREGEEDERLNDMMQTLGITNKIKKSSSFKKLFRRRSCRKVTVIDQNTVF</sequence>
<feature type="compositionally biased region" description="Polar residues" evidence="2">
    <location>
        <begin position="105"/>
        <end position="115"/>
    </location>
</feature>
<dbReference type="InterPro" id="IPR050540">
    <property type="entry name" value="F-actin_Monoox_Mical"/>
</dbReference>
<feature type="compositionally biased region" description="Polar residues" evidence="2">
    <location>
        <begin position="71"/>
        <end position="81"/>
    </location>
</feature>
<feature type="region of interest" description="Disordered" evidence="2">
    <location>
        <begin position="40"/>
        <end position="147"/>
    </location>
</feature>
<evidence type="ECO:0000313" key="5">
    <source>
        <dbReference type="Proteomes" id="UP001557470"/>
    </source>
</evidence>
<keyword evidence="5" id="KW-1185">Reference proteome</keyword>
<organism evidence="4 5">
    <name type="scientific">Umbra pygmaea</name>
    <name type="common">Eastern mudminnow</name>
    <dbReference type="NCBI Taxonomy" id="75934"/>
    <lineage>
        <taxon>Eukaryota</taxon>
        <taxon>Metazoa</taxon>
        <taxon>Chordata</taxon>
        <taxon>Craniata</taxon>
        <taxon>Vertebrata</taxon>
        <taxon>Euteleostomi</taxon>
        <taxon>Actinopterygii</taxon>
        <taxon>Neopterygii</taxon>
        <taxon>Teleostei</taxon>
        <taxon>Protacanthopterygii</taxon>
        <taxon>Esociformes</taxon>
        <taxon>Umbridae</taxon>
        <taxon>Umbra</taxon>
    </lineage>
</organism>
<comment type="caution">
    <text evidence="4">The sequence shown here is derived from an EMBL/GenBank/DDBJ whole genome shotgun (WGS) entry which is preliminary data.</text>
</comment>
<proteinExistence type="predicted"/>
<protein>
    <recommendedName>
        <fullName evidence="3">BMERB domain-containing protein</fullName>
    </recommendedName>
</protein>
<dbReference type="PANTHER" id="PTHR23167">
    <property type="entry name" value="CALPONIN HOMOLOGY DOMAIN-CONTAINING PROTEIN DDB_G0272472-RELATED"/>
    <property type="match status" value="1"/>
</dbReference>
<accession>A0ABD0X4E3</accession>
<dbReference type="InterPro" id="IPR022735">
    <property type="entry name" value="bMERB_dom"/>
</dbReference>
<dbReference type="Proteomes" id="UP001557470">
    <property type="component" value="Unassembled WGS sequence"/>
</dbReference>
<feature type="domain" description="BMERB" evidence="3">
    <location>
        <begin position="145"/>
        <end position="296"/>
    </location>
</feature>
<evidence type="ECO:0000256" key="1">
    <source>
        <dbReference type="SAM" id="Coils"/>
    </source>
</evidence>
<feature type="coiled-coil region" evidence="1">
    <location>
        <begin position="155"/>
        <end position="189"/>
    </location>
</feature>
<dbReference type="AlphaFoldDB" id="A0ABD0X4E3"/>
<dbReference type="PANTHER" id="PTHR23167:SF87">
    <property type="entry name" value="MICAL-LIKE PROTEIN 2"/>
    <property type="match status" value="1"/>
</dbReference>
<name>A0ABD0X4E3_UMBPY</name>
<dbReference type="PROSITE" id="PS51848">
    <property type="entry name" value="BMERB"/>
    <property type="match status" value="1"/>
</dbReference>
<dbReference type="EMBL" id="JAGEUA010000003">
    <property type="protein sequence ID" value="KAL0992827.1"/>
    <property type="molecule type" value="Genomic_DNA"/>
</dbReference>
<dbReference type="Pfam" id="PF12130">
    <property type="entry name" value="bMERB_dom"/>
    <property type="match status" value="1"/>
</dbReference>
<dbReference type="SMART" id="SM01203">
    <property type="entry name" value="DUF3585"/>
    <property type="match status" value="1"/>
</dbReference>
<gene>
    <name evidence="4" type="ORF">UPYG_G00099060</name>
</gene>
<evidence type="ECO:0000259" key="3">
    <source>
        <dbReference type="PROSITE" id="PS51848"/>
    </source>
</evidence>
<evidence type="ECO:0000256" key="2">
    <source>
        <dbReference type="SAM" id="MobiDB-lite"/>
    </source>
</evidence>
<keyword evidence="1" id="KW-0175">Coiled coil</keyword>
<evidence type="ECO:0000313" key="4">
    <source>
        <dbReference type="EMBL" id="KAL0992827.1"/>
    </source>
</evidence>